<name>A0ABV8LSK4_9ACTN</name>
<keyword evidence="4 5" id="KW-0472">Membrane</keyword>
<sequence length="166" mass="18416">MTQTSPPMEAAPPAQERHPWIPAWLDDVPGVGRLAVTLLNDSRVRYLLAGGITAVISYAYFSVLFLLVGHHVHYLVTLTIANFLTTVTAYPIYQHGVYQAGQGGFAQFLRFYATCLWALVFGLVTMPLLVELVSMPVLVAQAIVIVVFPLINYPLQRRWAFGGGRR</sequence>
<protein>
    <submittedName>
        <fullName evidence="7">GtrA family protein</fullName>
    </submittedName>
</protein>
<gene>
    <name evidence="7" type="ORF">ACFOZ4_19470</name>
</gene>
<feature type="transmembrane region" description="Helical" evidence="5">
    <location>
        <begin position="46"/>
        <end position="68"/>
    </location>
</feature>
<evidence type="ECO:0000256" key="5">
    <source>
        <dbReference type="SAM" id="Phobius"/>
    </source>
</evidence>
<accession>A0ABV8LSK4</accession>
<dbReference type="RefSeq" id="WP_253752572.1">
    <property type="nucleotide sequence ID" value="NZ_JAMZDZ010000001.1"/>
</dbReference>
<feature type="domain" description="GtrA/DPMS transmembrane" evidence="6">
    <location>
        <begin position="45"/>
        <end position="161"/>
    </location>
</feature>
<comment type="caution">
    <text evidence="7">The sequence shown here is derived from an EMBL/GenBank/DDBJ whole genome shotgun (WGS) entry which is preliminary data.</text>
</comment>
<evidence type="ECO:0000256" key="3">
    <source>
        <dbReference type="ARBA" id="ARBA00022989"/>
    </source>
</evidence>
<proteinExistence type="predicted"/>
<evidence type="ECO:0000259" key="6">
    <source>
        <dbReference type="Pfam" id="PF04138"/>
    </source>
</evidence>
<evidence type="ECO:0000313" key="8">
    <source>
        <dbReference type="Proteomes" id="UP001595816"/>
    </source>
</evidence>
<evidence type="ECO:0000256" key="1">
    <source>
        <dbReference type="ARBA" id="ARBA00004141"/>
    </source>
</evidence>
<evidence type="ECO:0000256" key="2">
    <source>
        <dbReference type="ARBA" id="ARBA00022692"/>
    </source>
</evidence>
<dbReference type="EMBL" id="JBHSAY010000009">
    <property type="protein sequence ID" value="MFC4132794.1"/>
    <property type="molecule type" value="Genomic_DNA"/>
</dbReference>
<dbReference type="InterPro" id="IPR007267">
    <property type="entry name" value="GtrA_DPMS_TM"/>
</dbReference>
<feature type="transmembrane region" description="Helical" evidence="5">
    <location>
        <begin position="105"/>
        <end position="129"/>
    </location>
</feature>
<organism evidence="7 8">
    <name type="scientific">Hamadaea flava</name>
    <dbReference type="NCBI Taxonomy" id="1742688"/>
    <lineage>
        <taxon>Bacteria</taxon>
        <taxon>Bacillati</taxon>
        <taxon>Actinomycetota</taxon>
        <taxon>Actinomycetes</taxon>
        <taxon>Micromonosporales</taxon>
        <taxon>Micromonosporaceae</taxon>
        <taxon>Hamadaea</taxon>
    </lineage>
</organism>
<keyword evidence="2 5" id="KW-0812">Transmembrane</keyword>
<feature type="transmembrane region" description="Helical" evidence="5">
    <location>
        <begin position="135"/>
        <end position="155"/>
    </location>
</feature>
<dbReference type="Pfam" id="PF04138">
    <property type="entry name" value="GtrA_DPMS_TM"/>
    <property type="match status" value="1"/>
</dbReference>
<keyword evidence="3 5" id="KW-1133">Transmembrane helix</keyword>
<keyword evidence="8" id="KW-1185">Reference proteome</keyword>
<evidence type="ECO:0000256" key="4">
    <source>
        <dbReference type="ARBA" id="ARBA00023136"/>
    </source>
</evidence>
<reference evidence="8" key="1">
    <citation type="journal article" date="2019" name="Int. J. Syst. Evol. Microbiol.">
        <title>The Global Catalogue of Microorganisms (GCM) 10K type strain sequencing project: providing services to taxonomists for standard genome sequencing and annotation.</title>
        <authorList>
            <consortium name="The Broad Institute Genomics Platform"/>
            <consortium name="The Broad Institute Genome Sequencing Center for Infectious Disease"/>
            <person name="Wu L."/>
            <person name="Ma J."/>
        </authorList>
    </citation>
    <scope>NUCLEOTIDE SEQUENCE [LARGE SCALE GENOMIC DNA]</scope>
    <source>
        <strain evidence="8">CGMCC 4.7289</strain>
    </source>
</reference>
<comment type="subcellular location">
    <subcellularLocation>
        <location evidence="1">Membrane</location>
        <topology evidence="1">Multi-pass membrane protein</topology>
    </subcellularLocation>
</comment>
<dbReference type="Proteomes" id="UP001595816">
    <property type="component" value="Unassembled WGS sequence"/>
</dbReference>
<feature type="transmembrane region" description="Helical" evidence="5">
    <location>
        <begin position="74"/>
        <end position="93"/>
    </location>
</feature>
<evidence type="ECO:0000313" key="7">
    <source>
        <dbReference type="EMBL" id="MFC4132794.1"/>
    </source>
</evidence>